<dbReference type="Proteomes" id="UP000647491">
    <property type="component" value="Unassembled WGS sequence"/>
</dbReference>
<accession>A0ABR7NPT6</accession>
<dbReference type="EMBL" id="JACRTJ010000006">
    <property type="protein sequence ID" value="MBC8598129.1"/>
    <property type="molecule type" value="Genomic_DNA"/>
</dbReference>
<evidence type="ECO:0000313" key="1">
    <source>
        <dbReference type="EMBL" id="MBC8598129.1"/>
    </source>
</evidence>
<dbReference type="RefSeq" id="WP_262426862.1">
    <property type="nucleotide sequence ID" value="NZ_JACRTJ010000006.1"/>
</dbReference>
<reference evidence="1 2" key="1">
    <citation type="submission" date="2020-08" db="EMBL/GenBank/DDBJ databases">
        <title>Genome public.</title>
        <authorList>
            <person name="Liu C."/>
            <person name="Sun Q."/>
        </authorList>
    </citation>
    <scope>NUCLEOTIDE SEQUENCE [LARGE SCALE GENOMIC DNA]</scope>
    <source>
        <strain evidence="1 2">BX10</strain>
    </source>
</reference>
<organism evidence="1 2">
    <name type="scientific">Enterocloster hominis</name>
    <name type="common">ex Liu et al. 2021</name>
    <dbReference type="NCBI Taxonomy" id="2763663"/>
    <lineage>
        <taxon>Bacteria</taxon>
        <taxon>Bacillati</taxon>
        <taxon>Bacillota</taxon>
        <taxon>Clostridia</taxon>
        <taxon>Lachnospirales</taxon>
        <taxon>Lachnospiraceae</taxon>
        <taxon>Enterocloster</taxon>
    </lineage>
</organism>
<gene>
    <name evidence="1" type="ORF">H8708_02630</name>
</gene>
<comment type="caution">
    <text evidence="1">The sequence shown here is derived from an EMBL/GenBank/DDBJ whole genome shotgun (WGS) entry which is preliminary data.</text>
</comment>
<proteinExistence type="predicted"/>
<name>A0ABR7NPT6_9FIRM</name>
<keyword evidence="2" id="KW-1185">Reference proteome</keyword>
<sequence length="232" mass="26964">MGIPEERYSRITAKNQREICLLRGFPCAWGKCAFCDYIEDNGRDREAMEALNQQVLAQVAGDMGALEIINSGSCFELPEATLDGIAALVHNKNIQQLFFEAHWIYRHKLEEMRERMGVPIIFKIGVETFDYDFRQRVLNKHADFREPGEVAEYFDSPCLMVGIQGQTKDMIRYDIDCLKRYFKLGTVNVYNNNTTPIRRDQALVDWFMDEYQWLMEDPAVEVLYEITDFGVG</sequence>
<evidence type="ECO:0000313" key="2">
    <source>
        <dbReference type="Proteomes" id="UP000647491"/>
    </source>
</evidence>
<protein>
    <submittedName>
        <fullName evidence="1">Radical SAM protein</fullName>
    </submittedName>
</protein>